<dbReference type="GO" id="GO:1901135">
    <property type="term" value="P:carbohydrate derivative metabolic process"/>
    <property type="evidence" value="ECO:0007669"/>
    <property type="project" value="InterPro"/>
</dbReference>
<dbReference type="PANTHER" id="PTHR30514:SF18">
    <property type="entry name" value="RPIR-FAMILY TRANSCRIPTIONAL REGULATOR"/>
    <property type="match status" value="1"/>
</dbReference>
<feature type="domain" description="HTH rpiR-type" evidence="1">
    <location>
        <begin position="3"/>
        <end position="79"/>
    </location>
</feature>
<keyword evidence="3" id="KW-1185">Reference proteome</keyword>
<comment type="caution">
    <text evidence="2">The sequence shown here is derived from an EMBL/GenBank/DDBJ whole genome shotgun (WGS) entry which is preliminary data.</text>
</comment>
<dbReference type="EMBL" id="JAJGNA010000004">
    <property type="protein sequence ID" value="MCC4307978.1"/>
    <property type="molecule type" value="Genomic_DNA"/>
</dbReference>
<reference evidence="2" key="1">
    <citation type="submission" date="2021-10" db="EMBL/GenBank/DDBJ databases">
        <title>The diversity and Nitrogen Metabolism of Culturable Nitrate-Utilizing Bacteria Within the Oxygen Minimum Zone of the Changjiang (Yangtze River)Estuary.</title>
        <authorList>
            <person name="Zhang D."/>
            <person name="Zheng J."/>
            <person name="Liu S."/>
            <person name="He W."/>
        </authorList>
    </citation>
    <scope>NUCLEOTIDE SEQUENCE</scope>
    <source>
        <strain evidence="2">FXH-223</strain>
    </source>
</reference>
<dbReference type="InterPro" id="IPR046348">
    <property type="entry name" value="SIS_dom_sf"/>
</dbReference>
<dbReference type="GO" id="GO:0097367">
    <property type="term" value="F:carbohydrate derivative binding"/>
    <property type="evidence" value="ECO:0007669"/>
    <property type="project" value="InterPro"/>
</dbReference>
<dbReference type="SUPFAM" id="SSF53697">
    <property type="entry name" value="SIS domain"/>
    <property type="match status" value="1"/>
</dbReference>
<dbReference type="SUPFAM" id="SSF46689">
    <property type="entry name" value="Homeodomain-like"/>
    <property type="match status" value="1"/>
</dbReference>
<dbReference type="GO" id="GO:0003700">
    <property type="term" value="F:DNA-binding transcription factor activity"/>
    <property type="evidence" value="ECO:0007669"/>
    <property type="project" value="InterPro"/>
</dbReference>
<dbReference type="Gene3D" id="3.40.50.10490">
    <property type="entry name" value="Glucose-6-phosphate isomerase like protein, domain 1"/>
    <property type="match status" value="1"/>
</dbReference>
<dbReference type="PROSITE" id="PS51071">
    <property type="entry name" value="HTH_RPIR"/>
    <property type="match status" value="1"/>
</dbReference>
<dbReference type="AlphaFoldDB" id="A0A9Q3UN17"/>
<dbReference type="InterPro" id="IPR036388">
    <property type="entry name" value="WH-like_DNA-bd_sf"/>
</dbReference>
<evidence type="ECO:0000259" key="1">
    <source>
        <dbReference type="PROSITE" id="PS51071"/>
    </source>
</evidence>
<protein>
    <submittedName>
        <fullName evidence="2">MurR/RpiR family transcriptional regulator</fullName>
    </submittedName>
</protein>
<dbReference type="PANTHER" id="PTHR30514">
    <property type="entry name" value="GLUCOKINASE"/>
    <property type="match status" value="1"/>
</dbReference>
<dbReference type="InterPro" id="IPR001347">
    <property type="entry name" value="SIS_dom"/>
</dbReference>
<dbReference type="InterPro" id="IPR009057">
    <property type="entry name" value="Homeodomain-like_sf"/>
</dbReference>
<dbReference type="Pfam" id="PF01418">
    <property type="entry name" value="HTH_6"/>
    <property type="match status" value="1"/>
</dbReference>
<dbReference type="Proteomes" id="UP001108027">
    <property type="component" value="Unassembled WGS sequence"/>
</dbReference>
<dbReference type="InterPro" id="IPR000281">
    <property type="entry name" value="HTH_RpiR"/>
</dbReference>
<name>A0A9Q3UN17_9GAMM</name>
<accession>A0A9Q3UN17</accession>
<organism evidence="2 3">
    <name type="scientific">Alloalcanivorax marinus</name>
    <dbReference type="NCBI Taxonomy" id="1177169"/>
    <lineage>
        <taxon>Bacteria</taxon>
        <taxon>Pseudomonadati</taxon>
        <taxon>Pseudomonadota</taxon>
        <taxon>Gammaproteobacteria</taxon>
        <taxon>Oceanospirillales</taxon>
        <taxon>Alcanivoracaceae</taxon>
        <taxon>Alloalcanivorax</taxon>
    </lineage>
</organism>
<dbReference type="RefSeq" id="WP_228233320.1">
    <property type="nucleotide sequence ID" value="NZ_ARXL01000002.1"/>
</dbReference>
<dbReference type="GO" id="GO:0003677">
    <property type="term" value="F:DNA binding"/>
    <property type="evidence" value="ECO:0007669"/>
    <property type="project" value="InterPro"/>
</dbReference>
<proteinExistence type="predicted"/>
<evidence type="ECO:0000313" key="2">
    <source>
        <dbReference type="EMBL" id="MCC4307978.1"/>
    </source>
</evidence>
<dbReference type="Pfam" id="PF01380">
    <property type="entry name" value="SIS"/>
    <property type="match status" value="1"/>
</dbReference>
<sequence>MPSPLDERLRARYAELSPQERRVADFILDHYDDLISYNSAELARLSGASKPTVSRLFKRLGYSGYKALRDELRALRQSGVPLVDARTLADGDTLPARHYQQELANLNRCLAGLDAARLGEAAAALATAGQVLIVGQRNAYPVALHLRQQLIQARGRVRLAPQPGQTLAEELVDLTPDDVVVVVAFRRRPRLIAPLLKSLKQRQVPVLLLCEPEARALTSLARWPFPVPLDSLSAFDSYAAAMSLASLLANAVLHQSLAAGRRRIHDITGLYDDLDELEKPSP</sequence>
<dbReference type="Gene3D" id="1.10.10.10">
    <property type="entry name" value="Winged helix-like DNA-binding domain superfamily/Winged helix DNA-binding domain"/>
    <property type="match status" value="1"/>
</dbReference>
<evidence type="ECO:0000313" key="3">
    <source>
        <dbReference type="Proteomes" id="UP001108027"/>
    </source>
</evidence>
<dbReference type="InterPro" id="IPR047640">
    <property type="entry name" value="RpiR-like"/>
</dbReference>
<gene>
    <name evidence="2" type="ORF">LL252_05285</name>
</gene>